<dbReference type="PANTHER" id="PTHR42850">
    <property type="entry name" value="METALLOPHOSPHOESTERASE"/>
    <property type="match status" value="1"/>
</dbReference>
<protein>
    <recommendedName>
        <fullName evidence="2">Calcineurin-like phosphoesterase domain-containing protein</fullName>
    </recommendedName>
</protein>
<proteinExistence type="predicted"/>
<dbReference type="Pfam" id="PF00149">
    <property type="entry name" value="Metallophos"/>
    <property type="match status" value="1"/>
</dbReference>
<dbReference type="Gene3D" id="3.60.21.10">
    <property type="match status" value="1"/>
</dbReference>
<reference evidence="3" key="1">
    <citation type="journal article" date="2015" name="Nature">
        <title>Complex archaea that bridge the gap between prokaryotes and eukaryotes.</title>
        <authorList>
            <person name="Spang A."/>
            <person name="Saw J.H."/>
            <person name="Jorgensen S.L."/>
            <person name="Zaremba-Niedzwiedzka K."/>
            <person name="Martijn J."/>
            <person name="Lind A.E."/>
            <person name="van Eijk R."/>
            <person name="Schleper C."/>
            <person name="Guy L."/>
            <person name="Ettema T.J."/>
        </authorList>
    </citation>
    <scope>NUCLEOTIDE SEQUENCE</scope>
</reference>
<evidence type="ECO:0000259" key="2">
    <source>
        <dbReference type="Pfam" id="PF00149"/>
    </source>
</evidence>
<dbReference type="InterPro" id="IPR004843">
    <property type="entry name" value="Calcineurin-like_PHP"/>
</dbReference>
<dbReference type="EMBL" id="LAZR01032739">
    <property type="protein sequence ID" value="KKL50048.1"/>
    <property type="molecule type" value="Genomic_DNA"/>
</dbReference>
<dbReference type="PANTHER" id="PTHR42850:SF2">
    <property type="entry name" value="BLL5683 PROTEIN"/>
    <property type="match status" value="1"/>
</dbReference>
<dbReference type="GO" id="GO:0016791">
    <property type="term" value="F:phosphatase activity"/>
    <property type="evidence" value="ECO:0007669"/>
    <property type="project" value="TreeGrafter"/>
</dbReference>
<dbReference type="SUPFAM" id="SSF56300">
    <property type="entry name" value="Metallo-dependent phosphatases"/>
    <property type="match status" value="1"/>
</dbReference>
<dbReference type="CDD" id="cd00838">
    <property type="entry name" value="MPP_superfamily"/>
    <property type="match status" value="1"/>
</dbReference>
<dbReference type="InterPro" id="IPR029052">
    <property type="entry name" value="Metallo-depent_PP-like"/>
</dbReference>
<evidence type="ECO:0000313" key="3">
    <source>
        <dbReference type="EMBL" id="KKL50048.1"/>
    </source>
</evidence>
<feature type="domain" description="Calcineurin-like phosphoesterase" evidence="2">
    <location>
        <begin position="1"/>
        <end position="79"/>
    </location>
</feature>
<gene>
    <name evidence="3" type="ORF">LCGC14_2309400</name>
</gene>
<comment type="caution">
    <text evidence="3">The sequence shown here is derived from an EMBL/GenBank/DDBJ whole genome shotgun (WGS) entry which is preliminary data.</text>
</comment>
<dbReference type="InterPro" id="IPR050126">
    <property type="entry name" value="Ap4A_hydrolase"/>
</dbReference>
<dbReference type="GO" id="GO:0005737">
    <property type="term" value="C:cytoplasm"/>
    <property type="evidence" value="ECO:0007669"/>
    <property type="project" value="TreeGrafter"/>
</dbReference>
<accession>A0A0F9CL38</accession>
<feature type="region of interest" description="Disordered" evidence="1">
    <location>
        <begin position="111"/>
        <end position="157"/>
    </location>
</feature>
<sequence>MRIAIISDVHANLAALEAMLRHAEAQGATDGLWCLGDTVGYGPQPSECISRLRDAGAKLVAGNHDRAATGKIGTEEFNPDAAKAALWTRNQIAEDVAAYLDGLPEVTHATPGKAPAFRHRKPSSPSCTAACAGPSGSTSTPTRQLRPTWSGSRHPSA</sequence>
<feature type="compositionally biased region" description="Polar residues" evidence="1">
    <location>
        <begin position="135"/>
        <end position="157"/>
    </location>
</feature>
<organism evidence="3">
    <name type="scientific">marine sediment metagenome</name>
    <dbReference type="NCBI Taxonomy" id="412755"/>
    <lineage>
        <taxon>unclassified sequences</taxon>
        <taxon>metagenomes</taxon>
        <taxon>ecological metagenomes</taxon>
    </lineage>
</organism>
<name>A0A0F9CL38_9ZZZZ</name>
<dbReference type="AlphaFoldDB" id="A0A0F9CL38"/>
<evidence type="ECO:0000256" key="1">
    <source>
        <dbReference type="SAM" id="MobiDB-lite"/>
    </source>
</evidence>